<evidence type="ECO:0000259" key="3">
    <source>
        <dbReference type="Pfam" id="PF04389"/>
    </source>
</evidence>
<proteinExistence type="predicted"/>
<evidence type="ECO:0000259" key="2">
    <source>
        <dbReference type="Pfam" id="PF02225"/>
    </source>
</evidence>
<keyword evidence="4" id="KW-0121">Carboxypeptidase</keyword>
<evidence type="ECO:0000313" key="5">
    <source>
        <dbReference type="Proteomes" id="UP000184532"/>
    </source>
</evidence>
<feature type="domain" description="PA" evidence="2">
    <location>
        <begin position="190"/>
        <end position="270"/>
    </location>
</feature>
<keyword evidence="1" id="KW-0812">Transmembrane</keyword>
<dbReference type="InterPro" id="IPR007484">
    <property type="entry name" value="Peptidase_M28"/>
</dbReference>
<reference evidence="5" key="1">
    <citation type="submission" date="2016-11" db="EMBL/GenBank/DDBJ databases">
        <authorList>
            <person name="Varghese N."/>
            <person name="Submissions S."/>
        </authorList>
    </citation>
    <scope>NUCLEOTIDE SEQUENCE [LARGE SCALE GENOMIC DNA]</scope>
    <source>
        <strain evidence="5">DSM 22638</strain>
    </source>
</reference>
<dbReference type="GO" id="GO:0006508">
    <property type="term" value="P:proteolysis"/>
    <property type="evidence" value="ECO:0007669"/>
    <property type="project" value="InterPro"/>
</dbReference>
<dbReference type="Pfam" id="PF02225">
    <property type="entry name" value="PA"/>
    <property type="match status" value="1"/>
</dbReference>
<dbReference type="PANTHER" id="PTHR12147">
    <property type="entry name" value="METALLOPEPTIDASE M28 FAMILY MEMBER"/>
    <property type="match status" value="1"/>
</dbReference>
<keyword evidence="5" id="KW-1185">Reference proteome</keyword>
<dbReference type="InterPro" id="IPR018247">
    <property type="entry name" value="EF_Hand_1_Ca_BS"/>
</dbReference>
<protein>
    <submittedName>
        <fullName evidence="4">Zn-dependent amino-or carboxypeptidase, M28 family</fullName>
    </submittedName>
</protein>
<gene>
    <name evidence="4" type="ORF">SAMN04488116_1087</name>
</gene>
<dbReference type="EMBL" id="FQWL01000001">
    <property type="protein sequence ID" value="SHG34835.1"/>
    <property type="molecule type" value="Genomic_DNA"/>
</dbReference>
<dbReference type="SUPFAM" id="SSF53187">
    <property type="entry name" value="Zn-dependent exopeptidases"/>
    <property type="match status" value="1"/>
</dbReference>
<dbReference type="SUPFAM" id="SSF52025">
    <property type="entry name" value="PA domain"/>
    <property type="match status" value="1"/>
</dbReference>
<dbReference type="STRING" id="570519.SAMN04488116_1087"/>
<accession>A0A1M5J3B0</accession>
<dbReference type="Pfam" id="PF04389">
    <property type="entry name" value="Peptidase_M28"/>
    <property type="match status" value="1"/>
</dbReference>
<evidence type="ECO:0000313" key="4">
    <source>
        <dbReference type="EMBL" id="SHG34835.1"/>
    </source>
</evidence>
<dbReference type="Gene3D" id="3.40.630.10">
    <property type="entry name" value="Zn peptidases"/>
    <property type="match status" value="2"/>
</dbReference>
<evidence type="ECO:0000256" key="1">
    <source>
        <dbReference type="SAM" id="Phobius"/>
    </source>
</evidence>
<dbReference type="PROSITE" id="PS00018">
    <property type="entry name" value="EF_HAND_1"/>
    <property type="match status" value="1"/>
</dbReference>
<feature type="transmembrane region" description="Helical" evidence="1">
    <location>
        <begin position="25"/>
        <end position="46"/>
    </location>
</feature>
<sequence length="573" mass="64126">MRYQILFDPLILYCSLKWNCSVSSLLPYLWILMIYMEIDVVCFLIFGLVHSKLYTMRIIFVALIGLAFSCNSSQKTVSPQASPKQDIDPVAYAETITQEELKEHLYTYASDEFEGRDTGSPGQKKAVEYLRKEYQGLEIPAAKPDGDYFQKVPLEIAQVPEGSITINGSNFELGDNVLTFSEAKGTFTQVVYAGFGVETENYSDYSGLDVKGKLVLIKAGEPKNADGTYTVSGTDEKSVWSNMSEAMGKKSNLAAEKGAKGVLYFDDGNFSRFKGYFNFMKTNKRGQMSLKEETSDSFIILLNKTSATTLKSDIDSDNTPSDLSVELELQISSANKLIDSENVAAIIKGSEKPEEYLVISSHLDHIGITADGQINNGADDDGSGSVALLEIAEAFKKAADAGKGPKRSIVFLHVTGEEKGLLGSRYYTDFDPILPLEQTVANLNIDMIGRIDPKKGGDGNYLYLIGSDKLSTELHELSEEVNEKYINMEFDYTYNDENDPNRFYYRSDHYNFAKNNIPIIFYFNGTHEDYHRPGDTPDKINYDLLETRTRLVFYTAWEVANRENRPAVDKPAK</sequence>
<organism evidence="4 5">
    <name type="scientific">Flagellimonas flava</name>
    <dbReference type="NCBI Taxonomy" id="570519"/>
    <lineage>
        <taxon>Bacteria</taxon>
        <taxon>Pseudomonadati</taxon>
        <taxon>Bacteroidota</taxon>
        <taxon>Flavobacteriia</taxon>
        <taxon>Flavobacteriales</taxon>
        <taxon>Flavobacteriaceae</taxon>
        <taxon>Flagellimonas</taxon>
    </lineage>
</organism>
<keyword evidence="4" id="KW-0378">Hydrolase</keyword>
<dbReference type="GO" id="GO:0004180">
    <property type="term" value="F:carboxypeptidase activity"/>
    <property type="evidence" value="ECO:0007669"/>
    <property type="project" value="UniProtKB-KW"/>
</dbReference>
<name>A0A1M5J3B0_9FLAO</name>
<feature type="transmembrane region" description="Helical" evidence="1">
    <location>
        <begin position="53"/>
        <end position="69"/>
    </location>
</feature>
<dbReference type="AlphaFoldDB" id="A0A1M5J3B0"/>
<dbReference type="InterPro" id="IPR046450">
    <property type="entry name" value="PA_dom_sf"/>
</dbReference>
<keyword evidence="1" id="KW-1133">Transmembrane helix</keyword>
<dbReference type="PANTHER" id="PTHR12147:SF26">
    <property type="entry name" value="PEPTIDASE M28 DOMAIN-CONTAINING PROTEIN"/>
    <property type="match status" value="1"/>
</dbReference>
<keyword evidence="4" id="KW-0645">Protease</keyword>
<feature type="domain" description="Peptidase M28" evidence="3">
    <location>
        <begin position="342"/>
        <end position="554"/>
    </location>
</feature>
<dbReference type="Proteomes" id="UP000184532">
    <property type="component" value="Unassembled WGS sequence"/>
</dbReference>
<keyword evidence="1" id="KW-0472">Membrane</keyword>
<dbReference type="GO" id="GO:0008235">
    <property type="term" value="F:metalloexopeptidase activity"/>
    <property type="evidence" value="ECO:0007669"/>
    <property type="project" value="InterPro"/>
</dbReference>
<dbReference type="InterPro" id="IPR045175">
    <property type="entry name" value="M28_fam"/>
</dbReference>
<dbReference type="InterPro" id="IPR003137">
    <property type="entry name" value="PA_domain"/>
</dbReference>
<dbReference type="Gene3D" id="3.50.30.30">
    <property type="match status" value="1"/>
</dbReference>